<reference evidence="2 3" key="1">
    <citation type="submission" date="2016-11" db="EMBL/GenBank/DDBJ databases">
        <authorList>
            <person name="Jaros S."/>
            <person name="Januszkiewicz K."/>
            <person name="Wedrychowicz H."/>
        </authorList>
    </citation>
    <scope>NUCLEOTIDE SEQUENCE [LARGE SCALE GENOMIC DNA]</scope>
    <source>
        <strain evidence="2 3">DSM 17918</strain>
    </source>
</reference>
<dbReference type="InterPro" id="IPR017853">
    <property type="entry name" value="GH"/>
</dbReference>
<dbReference type="SUPFAM" id="SSF51445">
    <property type="entry name" value="(Trans)glycosidases"/>
    <property type="match status" value="1"/>
</dbReference>
<dbReference type="Pfam" id="PF14871">
    <property type="entry name" value="GHL6"/>
    <property type="match status" value="1"/>
</dbReference>
<dbReference type="RefSeq" id="WP_073343567.1">
    <property type="nucleotide sequence ID" value="NZ_FQVH01000015.1"/>
</dbReference>
<dbReference type="CDD" id="cd03143">
    <property type="entry name" value="A4_beta-galactosidase_middle_domain"/>
    <property type="match status" value="1"/>
</dbReference>
<dbReference type="SUPFAM" id="SSF52317">
    <property type="entry name" value="Class I glutamine amidotransferase-like"/>
    <property type="match status" value="2"/>
</dbReference>
<dbReference type="Gene3D" id="3.40.50.880">
    <property type="match status" value="1"/>
</dbReference>
<dbReference type="Gene3D" id="3.20.20.80">
    <property type="entry name" value="Glycosidases"/>
    <property type="match status" value="1"/>
</dbReference>
<dbReference type="OrthoDB" id="9780891at2"/>
<dbReference type="Pfam" id="PF08532">
    <property type="entry name" value="Glyco_hydro_42M"/>
    <property type="match status" value="1"/>
</dbReference>
<protein>
    <submittedName>
        <fullName evidence="2">Beta-galactosidase trimerisation domain-containing protein</fullName>
    </submittedName>
</protein>
<accession>A0A1M5A0B2</accession>
<dbReference type="GO" id="GO:0004565">
    <property type="term" value="F:beta-galactosidase activity"/>
    <property type="evidence" value="ECO:0007669"/>
    <property type="project" value="InterPro"/>
</dbReference>
<dbReference type="EMBL" id="FQVH01000015">
    <property type="protein sequence ID" value="SHF23698.1"/>
    <property type="molecule type" value="Genomic_DNA"/>
</dbReference>
<name>A0A1M5A0B2_9THEO</name>
<evidence type="ECO:0000313" key="3">
    <source>
        <dbReference type="Proteomes" id="UP000184088"/>
    </source>
</evidence>
<dbReference type="InterPro" id="IPR029062">
    <property type="entry name" value="Class_I_gatase-like"/>
</dbReference>
<keyword evidence="3" id="KW-1185">Reference proteome</keyword>
<feature type="domain" description="Beta-galactosidase trimerisation" evidence="1">
    <location>
        <begin position="376"/>
        <end position="437"/>
    </location>
</feature>
<dbReference type="STRING" id="1121256.SAMN02746089_01535"/>
<dbReference type="GO" id="GO:0005975">
    <property type="term" value="P:carbohydrate metabolic process"/>
    <property type="evidence" value="ECO:0007669"/>
    <property type="project" value="InterPro"/>
</dbReference>
<dbReference type="Proteomes" id="UP000184088">
    <property type="component" value="Unassembled WGS sequence"/>
</dbReference>
<dbReference type="InterPro" id="IPR013738">
    <property type="entry name" value="Beta_galactosidase_Trimer"/>
</dbReference>
<dbReference type="InterPro" id="IPR028212">
    <property type="entry name" value="GHL6"/>
</dbReference>
<sequence length="665" mass="75632">MNKKFELPFREVNLDFHTSPDIYDIGAKFDPEEFATTLEKARVNSITCFARCHHGMLYYDSKAFPERVHPHLVNKNLLKEQIEACHRHGIRVPIYITVQWDQYTAEEHPEWLAVDGNGRPFGNSTFEPGFYRRLCVNSPYRDLLKAITKEVLETLPVDGLFFDIVSPVPCACKYCREGMKKAGLNPSDLKDRTKYGQMLINEFMKDMTNFIRQYNKDCTIFYNRGHIGPVHRPVVDAYTHFELESLPSGGWGYLDFPITVRYARNLGLDCVGITGKFHTSWGDFHSFKNKAALEYECFRMLALNAKCMIGDQLEPNGKLSEAVYDLIGSVYSQVEKKEPWCVGARAITDIGVFTPEEFYGADVGGLPPAIMGANRMLEEAGYQFDIIDSKSDFSRYKVLILPDNIPVSQEFAEKLDKYVADGGAIIASFESGLNEDKSAFSIKSLGIKLKGEAPYSPDFILPEGEIGRGLPKTEHVMYMRGLEVEAEQGTEVLAYTVVPYFNRTWEHFCSHKHTPSSGKIGYPGILKNGRAIYFMHPIFTQYNQNAPRWCKQLLVNALNMLLPDPVVRHSGPTTMFVTLNEQAEQNRWVLHLLHYIPERRSQDIDIIEDVIPLYNINVSIKVPKEVKEVVCVPEGKPLAFEIKGNRVEFVVPEVNGHQMIAISFK</sequence>
<gene>
    <name evidence="2" type="ORF">SAMN02746089_01535</name>
</gene>
<evidence type="ECO:0000313" key="2">
    <source>
        <dbReference type="EMBL" id="SHF23698.1"/>
    </source>
</evidence>
<dbReference type="AlphaFoldDB" id="A0A1M5A0B2"/>
<dbReference type="CDD" id="cd00551">
    <property type="entry name" value="AmyAc_family"/>
    <property type="match status" value="1"/>
</dbReference>
<organism evidence="2 3">
    <name type="scientific">Caldanaerobius fijiensis DSM 17918</name>
    <dbReference type="NCBI Taxonomy" id="1121256"/>
    <lineage>
        <taxon>Bacteria</taxon>
        <taxon>Bacillati</taxon>
        <taxon>Bacillota</taxon>
        <taxon>Clostridia</taxon>
        <taxon>Thermoanaerobacterales</taxon>
        <taxon>Thermoanaerobacteraceae</taxon>
        <taxon>Caldanaerobius</taxon>
    </lineage>
</organism>
<proteinExistence type="predicted"/>
<evidence type="ECO:0000259" key="1">
    <source>
        <dbReference type="Pfam" id="PF08532"/>
    </source>
</evidence>